<keyword evidence="1" id="KW-0472">Membrane</keyword>
<accession>A0ABT2T9W0</accession>
<proteinExistence type="predicted"/>
<gene>
    <name evidence="2" type="ORF">OCV51_03670</name>
</gene>
<dbReference type="RefSeq" id="WP_267303996.1">
    <property type="nucleotide sequence ID" value="NZ_JAOQJX010000003.1"/>
</dbReference>
<reference evidence="2 3" key="1">
    <citation type="journal article" date="2021" name="ISME Commun">
        <title>Automated analysis of genomic sequences facilitates high-throughput and comprehensive description of bacteria.</title>
        <authorList>
            <person name="Hitch T.C.A."/>
        </authorList>
    </citation>
    <scope>NUCLEOTIDE SEQUENCE [LARGE SCALE GENOMIC DNA]</scope>
    <source>
        <strain evidence="2 3">H2_18</strain>
    </source>
</reference>
<feature type="transmembrane region" description="Helical" evidence="1">
    <location>
        <begin position="12"/>
        <end position="31"/>
    </location>
</feature>
<name>A0ABT2T9W0_9FIRM</name>
<keyword evidence="3" id="KW-1185">Reference proteome</keyword>
<organism evidence="2 3">
    <name type="scientific">Faecalicatena acetigenes</name>
    <dbReference type="NCBI Taxonomy" id="2981790"/>
    <lineage>
        <taxon>Bacteria</taxon>
        <taxon>Bacillati</taxon>
        <taxon>Bacillota</taxon>
        <taxon>Clostridia</taxon>
        <taxon>Lachnospirales</taxon>
        <taxon>Lachnospiraceae</taxon>
        <taxon>Faecalicatena</taxon>
    </lineage>
</organism>
<evidence type="ECO:0000256" key="1">
    <source>
        <dbReference type="SAM" id="Phobius"/>
    </source>
</evidence>
<sequence>MLFQIYGDNAGWQLLGWLLVFAGLILANEIARRTKAGGIFCFLILPAALTIYFIAIYVGAAGGAEWALNNPTYTHMNSWFHYAKLYAATAGCIGFMMLKYKWSIGKKEWFKIFPFLIVAINILIAVASDFESGIRGAMALAEHGDRWWLSSENVWLYGGWWNWVNGIAGILNILCMTGWWGIYSSKDKKDMLWPDMTFCFIIAYDLWNFEYTYNNLPTHAWYCGLALLLAPTFANALWNKGGWIQNRANTLALWCMFAQVFPLFQDNSKFTTISSVYTDGVMDAAVRPTSADPTMQGIIAILALAANVIVLAVIIKRAKEQRKNPYKNEIFTDQRDFKLAIARAEEMK</sequence>
<feature type="transmembrane region" description="Helical" evidence="1">
    <location>
        <begin position="219"/>
        <end position="238"/>
    </location>
</feature>
<protein>
    <submittedName>
        <fullName evidence="2">DUF5692 family protein</fullName>
    </submittedName>
</protein>
<evidence type="ECO:0000313" key="3">
    <source>
        <dbReference type="Proteomes" id="UP001652394"/>
    </source>
</evidence>
<keyword evidence="1" id="KW-1133">Transmembrane helix</keyword>
<keyword evidence="1" id="KW-0812">Transmembrane</keyword>
<feature type="transmembrane region" description="Helical" evidence="1">
    <location>
        <begin position="297"/>
        <end position="315"/>
    </location>
</feature>
<dbReference type="Pfam" id="PF18948">
    <property type="entry name" value="DUF5692"/>
    <property type="match status" value="1"/>
</dbReference>
<comment type="caution">
    <text evidence="2">The sequence shown here is derived from an EMBL/GenBank/DDBJ whole genome shotgun (WGS) entry which is preliminary data.</text>
</comment>
<feature type="transmembrane region" description="Helical" evidence="1">
    <location>
        <begin position="38"/>
        <end position="59"/>
    </location>
</feature>
<evidence type="ECO:0000313" key="2">
    <source>
        <dbReference type="EMBL" id="MCU6746766.1"/>
    </source>
</evidence>
<dbReference type="EMBL" id="JAOQJX010000003">
    <property type="protein sequence ID" value="MCU6746766.1"/>
    <property type="molecule type" value="Genomic_DNA"/>
</dbReference>
<dbReference type="Proteomes" id="UP001652394">
    <property type="component" value="Unassembled WGS sequence"/>
</dbReference>
<dbReference type="InterPro" id="IPR043747">
    <property type="entry name" value="DUF5692"/>
</dbReference>
<feature type="transmembrane region" description="Helical" evidence="1">
    <location>
        <begin position="79"/>
        <end position="98"/>
    </location>
</feature>
<feature type="transmembrane region" description="Helical" evidence="1">
    <location>
        <begin position="110"/>
        <end position="128"/>
    </location>
</feature>
<feature type="transmembrane region" description="Helical" evidence="1">
    <location>
        <begin position="160"/>
        <end position="179"/>
    </location>
</feature>